<organism evidence="3 5">
    <name type="scientific">Alternaria tenuissima</name>
    <dbReference type="NCBI Taxonomy" id="119927"/>
    <lineage>
        <taxon>Eukaryota</taxon>
        <taxon>Fungi</taxon>
        <taxon>Dikarya</taxon>
        <taxon>Ascomycota</taxon>
        <taxon>Pezizomycotina</taxon>
        <taxon>Dothideomycetes</taxon>
        <taxon>Pleosporomycetidae</taxon>
        <taxon>Pleosporales</taxon>
        <taxon>Pleosporineae</taxon>
        <taxon>Pleosporaceae</taxon>
        <taxon>Alternaria</taxon>
        <taxon>Alternaria sect. Alternaria</taxon>
        <taxon>Alternaria alternata complex</taxon>
    </lineage>
</organism>
<evidence type="ECO:0000313" key="4">
    <source>
        <dbReference type="EMBL" id="RYO05470.1"/>
    </source>
</evidence>
<evidence type="ECO:0000313" key="3">
    <source>
        <dbReference type="EMBL" id="RYN27140.1"/>
    </source>
</evidence>
<evidence type="ECO:0000256" key="1">
    <source>
        <dbReference type="SAM" id="MobiDB-lite"/>
    </source>
</evidence>
<feature type="region of interest" description="Disordered" evidence="1">
    <location>
        <begin position="32"/>
        <end position="51"/>
    </location>
</feature>
<dbReference type="EMBL" id="PDXF01000008">
    <property type="protein sequence ID" value="RYO05470.1"/>
    <property type="molecule type" value="Genomic_DNA"/>
</dbReference>
<comment type="caution">
    <text evidence="3">The sequence shown here is derived from an EMBL/GenBank/DDBJ whole genome shotgun (WGS) entry which is preliminary data.</text>
</comment>
<dbReference type="InterPro" id="IPR010730">
    <property type="entry name" value="HET"/>
</dbReference>
<reference evidence="3" key="1">
    <citation type="submission" date="2017-10" db="EMBL/GenBank/DDBJ databases">
        <authorList>
            <person name="Armitage A.D."/>
            <person name="Barbara D.J."/>
            <person name="Woodhall J.W."/>
            <person name="Sreenivasaprasad S."/>
            <person name="Lane C.R."/>
            <person name="Clarkson J.P."/>
            <person name="Harrison R.J."/>
        </authorList>
    </citation>
    <scope>NUCLEOTIDE SEQUENCE</scope>
    <source>
        <strain evidence="3">FERA 1164</strain>
        <strain evidence="4">FERA 635</strain>
    </source>
</reference>
<dbReference type="Proteomes" id="UP000293195">
    <property type="component" value="Unassembled WGS sequence"/>
</dbReference>
<dbReference type="Pfam" id="PF06985">
    <property type="entry name" value="HET"/>
    <property type="match status" value="1"/>
</dbReference>
<dbReference type="EMBL" id="PDXB01000015">
    <property type="protein sequence ID" value="RYN27140.1"/>
    <property type="molecule type" value="Genomic_DNA"/>
</dbReference>
<dbReference type="AlphaFoldDB" id="A0AB37WII3"/>
<evidence type="ECO:0000313" key="5">
    <source>
        <dbReference type="Proteomes" id="UP000292340"/>
    </source>
</evidence>
<protein>
    <recommendedName>
        <fullName evidence="2">Heterokaryon incompatibility domain-containing protein</fullName>
    </recommendedName>
</protein>
<sequence length="609" mass="68691">MAWHDATCATLDLEWEDGQPGCRKCERKAPKLAPVHPISPPAPPPDTPRSELICTWPPSLFSQAQGGDDEDSDTLARILANIDEWTGTTSTRSSQRELKSDQQTPQQQPLDRSEPDLLFQGVYSRLPDANSIRLLRLRGSEDTSHPVCGTLENHRLHDPCRPIFEAFSYTWADSQGNSSLCKTIFLGPQYDVLPVTTNCLAALRRFRTVADRLVWVDAICINQFDLEERGHQVSLMRDIYTSAARVLTYLGDKHDLLDTVAERSDSDGQRFDPLHVDLKAIVRMPYFSRIWVVQELLLSKTASLTFDDHTMHWTDFSSHVKSLTASREDGFYGNWVGLLSKRRRIKDLMSALQITQDCRCSDPRDRVYGLMGLVDDEDRNNFPIDYELSVQQLYTGLTMYWLTKPGSTFSSGYILHRAFFPKEIPFLPSWVPDWTSSLKAAHTNLKANSIPVTQIRLPGMIGCDHSSGLSWFSSPFANERDDLRHGWSLDDNFWNHVCSREPQRSDRSAFEPRYSWGKLAIDAGWNPDSPARLLSANGILALDAVHILSIREGKVEIIDTDGKSLQGLYVAGSDHSNSGDTYASGRNRLTYRSELAASVFTQTLSGWCL</sequence>
<dbReference type="InterPro" id="IPR052895">
    <property type="entry name" value="HetReg/Transcr_Mod"/>
</dbReference>
<evidence type="ECO:0000313" key="6">
    <source>
        <dbReference type="Proteomes" id="UP000293195"/>
    </source>
</evidence>
<feature type="compositionally biased region" description="Polar residues" evidence="1">
    <location>
        <begin position="101"/>
        <end position="110"/>
    </location>
</feature>
<gene>
    <name evidence="3" type="ORF">AA0115_g6522</name>
    <name evidence="4" type="ORF">AA0119_g3067</name>
</gene>
<feature type="domain" description="Heterokaryon incompatibility" evidence="2">
    <location>
        <begin position="164"/>
        <end position="295"/>
    </location>
</feature>
<proteinExistence type="predicted"/>
<feature type="region of interest" description="Disordered" evidence="1">
    <location>
        <begin position="86"/>
        <end position="114"/>
    </location>
</feature>
<reference evidence="3 6" key="2">
    <citation type="journal article" date="2019" name="bioRxiv">
        <title>Genomics, evolutionary history and diagnostics of the Alternaria alternata species group including apple and Asian pear pathotypes.</title>
        <authorList>
            <person name="Armitage A.D."/>
            <person name="Cockerton H.M."/>
            <person name="Sreenivasaprasad S."/>
            <person name="Woodhall J.W."/>
            <person name="Lane C.R."/>
            <person name="Harrison R.J."/>
            <person name="Clarkson J.P."/>
        </authorList>
    </citation>
    <scope>NUCLEOTIDE SEQUENCE</scope>
    <source>
        <strain evidence="3">FERA 1164</strain>
        <strain evidence="6">FERA 635</strain>
    </source>
</reference>
<feature type="compositionally biased region" description="Pro residues" evidence="1">
    <location>
        <begin position="37"/>
        <end position="47"/>
    </location>
</feature>
<accession>A0AB37WII3</accession>
<dbReference type="Proteomes" id="UP000292340">
    <property type="component" value="Unassembled WGS sequence"/>
</dbReference>
<dbReference type="PANTHER" id="PTHR24148:SF73">
    <property type="entry name" value="HET DOMAIN PROTEIN (AFU_ORTHOLOGUE AFUA_8G01020)"/>
    <property type="match status" value="1"/>
</dbReference>
<dbReference type="PANTHER" id="PTHR24148">
    <property type="entry name" value="ANKYRIN REPEAT DOMAIN-CONTAINING PROTEIN 39 HOMOLOG-RELATED"/>
    <property type="match status" value="1"/>
</dbReference>
<keyword evidence="6" id="KW-1185">Reference proteome</keyword>
<name>A0AB37WII3_9PLEO</name>
<evidence type="ECO:0000259" key="2">
    <source>
        <dbReference type="Pfam" id="PF06985"/>
    </source>
</evidence>